<sequence>MVLCFLAGLITGWATTSLFGTRLYNNTYQYYNTTGYRKPNANAYNSTLNSLKSQ</sequence>
<dbReference type="Proteomes" id="UP000789366">
    <property type="component" value="Unassembled WGS sequence"/>
</dbReference>
<name>A0ACA9R456_9GLOM</name>
<evidence type="ECO:0000313" key="2">
    <source>
        <dbReference type="Proteomes" id="UP000789366"/>
    </source>
</evidence>
<comment type="caution">
    <text evidence="1">The sequence shown here is derived from an EMBL/GenBank/DDBJ whole genome shotgun (WGS) entry which is preliminary data.</text>
</comment>
<evidence type="ECO:0000313" key="1">
    <source>
        <dbReference type="EMBL" id="CAG8776320.1"/>
    </source>
</evidence>
<accession>A0ACA9R456</accession>
<dbReference type="EMBL" id="CAJVPW010057346">
    <property type="protein sequence ID" value="CAG8776320.1"/>
    <property type="molecule type" value="Genomic_DNA"/>
</dbReference>
<proteinExistence type="predicted"/>
<reference evidence="1" key="1">
    <citation type="submission" date="2021-06" db="EMBL/GenBank/DDBJ databases">
        <authorList>
            <person name="Kallberg Y."/>
            <person name="Tangrot J."/>
            <person name="Rosling A."/>
        </authorList>
    </citation>
    <scope>NUCLEOTIDE SEQUENCE</scope>
    <source>
        <strain evidence="1">28 12/20/2015</strain>
    </source>
</reference>
<feature type="non-terminal residue" evidence="1">
    <location>
        <position position="54"/>
    </location>
</feature>
<keyword evidence="2" id="KW-1185">Reference proteome</keyword>
<gene>
    <name evidence="1" type="ORF">SPELUC_LOCUS16085</name>
</gene>
<organism evidence="1 2">
    <name type="scientific">Cetraspora pellucida</name>
    <dbReference type="NCBI Taxonomy" id="1433469"/>
    <lineage>
        <taxon>Eukaryota</taxon>
        <taxon>Fungi</taxon>
        <taxon>Fungi incertae sedis</taxon>
        <taxon>Mucoromycota</taxon>
        <taxon>Glomeromycotina</taxon>
        <taxon>Glomeromycetes</taxon>
        <taxon>Diversisporales</taxon>
        <taxon>Gigasporaceae</taxon>
        <taxon>Cetraspora</taxon>
    </lineage>
</organism>
<protein>
    <submittedName>
        <fullName evidence="1">10957_t:CDS:1</fullName>
    </submittedName>
</protein>